<accession>A0ABU3YMV4</accession>
<protein>
    <submittedName>
        <fullName evidence="2">Uncharacterized protein</fullName>
    </submittedName>
</protein>
<gene>
    <name evidence="2" type="ORF">R1523_16900</name>
</gene>
<proteinExistence type="predicted"/>
<keyword evidence="3" id="KW-1185">Reference proteome</keyword>
<evidence type="ECO:0000313" key="3">
    <source>
        <dbReference type="Proteomes" id="UP001187203"/>
    </source>
</evidence>
<feature type="non-terminal residue" evidence="2">
    <location>
        <position position="1"/>
    </location>
</feature>
<dbReference type="Proteomes" id="UP001187203">
    <property type="component" value="Unassembled WGS sequence"/>
</dbReference>
<sequence length="69" mass="7275">RGAASEARSSTLSRNVRERCGTSSSGWIVFAPPMCVIAHSPPDFGEPISGLSGDFPVQPKTRDGKTKDA</sequence>
<organism evidence="2 3">
    <name type="scientific">Rhizobium brockwellii</name>
    <dbReference type="NCBI Taxonomy" id="3019932"/>
    <lineage>
        <taxon>Bacteria</taxon>
        <taxon>Pseudomonadati</taxon>
        <taxon>Pseudomonadota</taxon>
        <taxon>Alphaproteobacteria</taxon>
        <taxon>Hyphomicrobiales</taxon>
        <taxon>Rhizobiaceae</taxon>
        <taxon>Rhizobium/Agrobacterium group</taxon>
        <taxon>Rhizobium</taxon>
    </lineage>
</organism>
<name>A0ABU3YMV4_9HYPH</name>
<dbReference type="RefSeq" id="WP_317276417.1">
    <property type="nucleotide sequence ID" value="NZ_JAWJWH010000007.1"/>
</dbReference>
<evidence type="ECO:0000256" key="1">
    <source>
        <dbReference type="SAM" id="MobiDB-lite"/>
    </source>
</evidence>
<comment type="caution">
    <text evidence="2">The sequence shown here is derived from an EMBL/GenBank/DDBJ whole genome shotgun (WGS) entry which is preliminary data.</text>
</comment>
<feature type="region of interest" description="Disordered" evidence="1">
    <location>
        <begin position="46"/>
        <end position="69"/>
    </location>
</feature>
<reference evidence="3" key="1">
    <citation type="journal article" date="2023" name="Int. J. Mol. Sci.">
        <title>Genomic and Metabolic Characterization of Plant Growth-Promoting Rhizobacteria Isolated from Nodules of Clovers Grown in Non-Farmed Soil.</title>
        <authorList>
            <person name="Wojcik M."/>
            <person name="Koper P."/>
            <person name="Zebracki K."/>
            <person name="Marczak M."/>
            <person name="Mazur A."/>
        </authorList>
    </citation>
    <scope>NUCLEOTIDE SEQUENCE [LARGE SCALE GENOMIC DNA]</scope>
    <source>
        <strain evidence="3">KB12</strain>
    </source>
</reference>
<dbReference type="EMBL" id="JAWJWI010000007">
    <property type="protein sequence ID" value="MDV4187174.1"/>
    <property type="molecule type" value="Genomic_DNA"/>
</dbReference>
<feature type="compositionally biased region" description="Basic and acidic residues" evidence="1">
    <location>
        <begin position="60"/>
        <end position="69"/>
    </location>
</feature>
<evidence type="ECO:0000313" key="2">
    <source>
        <dbReference type="EMBL" id="MDV4187174.1"/>
    </source>
</evidence>